<organism evidence="1 2">
    <name type="scientific">Lactarius akahatsu</name>
    <dbReference type="NCBI Taxonomy" id="416441"/>
    <lineage>
        <taxon>Eukaryota</taxon>
        <taxon>Fungi</taxon>
        <taxon>Dikarya</taxon>
        <taxon>Basidiomycota</taxon>
        <taxon>Agaricomycotina</taxon>
        <taxon>Agaricomycetes</taxon>
        <taxon>Russulales</taxon>
        <taxon>Russulaceae</taxon>
        <taxon>Lactarius</taxon>
    </lineage>
</organism>
<dbReference type="AlphaFoldDB" id="A0AAD4L7W8"/>
<gene>
    <name evidence="1" type="ORF">EDB92DRAFT_1803540</name>
</gene>
<dbReference type="EMBL" id="JAKELL010000083">
    <property type="protein sequence ID" value="KAH8983882.1"/>
    <property type="molecule type" value="Genomic_DNA"/>
</dbReference>
<keyword evidence="2" id="KW-1185">Reference proteome</keyword>
<accession>A0AAD4L7W8</accession>
<proteinExistence type="predicted"/>
<name>A0AAD4L7W8_9AGAM</name>
<protein>
    <submittedName>
        <fullName evidence="1">Uncharacterized protein</fullName>
    </submittedName>
</protein>
<comment type="caution">
    <text evidence="1">The sequence shown here is derived from an EMBL/GenBank/DDBJ whole genome shotgun (WGS) entry which is preliminary data.</text>
</comment>
<reference evidence="1" key="1">
    <citation type="submission" date="2022-01" db="EMBL/GenBank/DDBJ databases">
        <title>Comparative genomics reveals a dynamic genome evolution in the ectomycorrhizal milk-cap (Lactarius) mushrooms.</title>
        <authorList>
            <consortium name="DOE Joint Genome Institute"/>
            <person name="Lebreton A."/>
            <person name="Tang N."/>
            <person name="Kuo A."/>
            <person name="LaButti K."/>
            <person name="Drula E."/>
            <person name="Barry K."/>
            <person name="Clum A."/>
            <person name="Lipzen A."/>
            <person name="Mousain D."/>
            <person name="Ng V."/>
            <person name="Wang R."/>
            <person name="Wang X."/>
            <person name="Dai Y."/>
            <person name="Henrissat B."/>
            <person name="Grigoriev I.V."/>
            <person name="Guerin-Laguette A."/>
            <person name="Yu F."/>
            <person name="Martin F.M."/>
        </authorList>
    </citation>
    <scope>NUCLEOTIDE SEQUENCE</scope>
    <source>
        <strain evidence="1">QP</strain>
    </source>
</reference>
<dbReference type="Proteomes" id="UP001201163">
    <property type="component" value="Unassembled WGS sequence"/>
</dbReference>
<evidence type="ECO:0000313" key="1">
    <source>
        <dbReference type="EMBL" id="KAH8983882.1"/>
    </source>
</evidence>
<evidence type="ECO:0000313" key="2">
    <source>
        <dbReference type="Proteomes" id="UP001201163"/>
    </source>
</evidence>
<sequence>MKCSVTSVTTYIKQPTFPVLVQQFLYYQLLSSSSRPNVDTSDSETLRVQGLLISNKKVSLYTSASSIFFAPSDPCDIHGLRREQIRSTWSWRGGSSQHDVVLVNMGDGGNKDLPMSGYAVARVLLFFSLEHGGDKFPAALVWWYTLSDDSARRDKATGMWLVEQEYNQHKQPLLGVVHIDTIFRAVHLLPYFGWEPVQKHLSYTDTLDSFANFYVNKFADHHSFEIL</sequence>